<dbReference type="InterPro" id="IPR001173">
    <property type="entry name" value="Glyco_trans_2-like"/>
</dbReference>
<reference evidence="2 3" key="1">
    <citation type="submission" date="2021-03" db="EMBL/GenBank/DDBJ databases">
        <title>Fibrella sp. HMF5405 genome sequencing and assembly.</title>
        <authorList>
            <person name="Kang H."/>
            <person name="Kim H."/>
            <person name="Bae S."/>
            <person name="Joh K."/>
        </authorList>
    </citation>
    <scope>NUCLEOTIDE SEQUENCE [LARGE SCALE GENOMIC DNA]</scope>
    <source>
        <strain evidence="2 3">HMF5405</strain>
    </source>
</reference>
<dbReference type="PANTHER" id="PTHR43685">
    <property type="entry name" value="GLYCOSYLTRANSFERASE"/>
    <property type="match status" value="1"/>
</dbReference>
<accession>A0ABS3JKS5</accession>
<dbReference type="InterPro" id="IPR029044">
    <property type="entry name" value="Nucleotide-diphossugar_trans"/>
</dbReference>
<dbReference type="Pfam" id="PF00535">
    <property type="entry name" value="Glycos_transf_2"/>
    <property type="match status" value="1"/>
</dbReference>
<dbReference type="PANTHER" id="PTHR43685:SF2">
    <property type="entry name" value="GLYCOSYLTRANSFERASE 2-LIKE DOMAIN-CONTAINING PROTEIN"/>
    <property type="match status" value="1"/>
</dbReference>
<feature type="domain" description="Glycosyltransferase 2-like" evidence="1">
    <location>
        <begin position="30"/>
        <end position="170"/>
    </location>
</feature>
<comment type="caution">
    <text evidence="2">The sequence shown here is derived from an EMBL/GenBank/DDBJ whole genome shotgun (WGS) entry which is preliminary data.</text>
</comment>
<protein>
    <submittedName>
        <fullName evidence="2">Glycosyltransferase</fullName>
    </submittedName>
</protein>
<dbReference type="EMBL" id="JAFMYW010000005">
    <property type="protein sequence ID" value="MBO0950595.1"/>
    <property type="molecule type" value="Genomic_DNA"/>
</dbReference>
<evidence type="ECO:0000313" key="3">
    <source>
        <dbReference type="Proteomes" id="UP000664628"/>
    </source>
</evidence>
<dbReference type="RefSeq" id="WP_207330529.1">
    <property type="nucleotide sequence ID" value="NZ_JAFMYW010000005.1"/>
</dbReference>
<sequence>MTFISNIQFKDSQYRRVIKPDAKIRYDNISVIIPVKNNQRGVDNLLDSYTALINAQTIPKEIIIVDNNSSPPLRISERHEYINNLIIKKCQRPGPAAARNVGIEQASSKWILFIDSDCQFTETTLAGYYNPADLNCIGYAGKVKALGKSIYSEYYDEHDMLYPRENPLEREKRPQYLITANCLIWKPALVEVKGFDERIKIASGEDVEISYKLSGIGRFAYMPASIVCHDYGDTMYSFLSRFYRYGKIIRNLKRIGVIKSAKLISFDQEKVNNSPIDFMLEIIRNIANICGYIHSIFRPI</sequence>
<evidence type="ECO:0000313" key="2">
    <source>
        <dbReference type="EMBL" id="MBO0950595.1"/>
    </source>
</evidence>
<proteinExistence type="predicted"/>
<keyword evidence="3" id="KW-1185">Reference proteome</keyword>
<name>A0ABS3JKS5_9BACT</name>
<dbReference type="Gene3D" id="3.90.550.10">
    <property type="entry name" value="Spore Coat Polysaccharide Biosynthesis Protein SpsA, Chain A"/>
    <property type="match status" value="1"/>
</dbReference>
<dbReference type="Proteomes" id="UP000664628">
    <property type="component" value="Unassembled WGS sequence"/>
</dbReference>
<gene>
    <name evidence="2" type="ORF">J2I46_18515</name>
</gene>
<dbReference type="InterPro" id="IPR050834">
    <property type="entry name" value="Glycosyltransf_2"/>
</dbReference>
<evidence type="ECO:0000259" key="1">
    <source>
        <dbReference type="Pfam" id="PF00535"/>
    </source>
</evidence>
<dbReference type="SUPFAM" id="SSF53448">
    <property type="entry name" value="Nucleotide-diphospho-sugar transferases"/>
    <property type="match status" value="1"/>
</dbReference>
<organism evidence="2 3">
    <name type="scientific">Fibrella forsythiae</name>
    <dbReference type="NCBI Taxonomy" id="2817061"/>
    <lineage>
        <taxon>Bacteria</taxon>
        <taxon>Pseudomonadati</taxon>
        <taxon>Bacteroidota</taxon>
        <taxon>Cytophagia</taxon>
        <taxon>Cytophagales</taxon>
        <taxon>Spirosomataceae</taxon>
        <taxon>Fibrella</taxon>
    </lineage>
</organism>